<evidence type="ECO:0000313" key="3">
    <source>
        <dbReference type="Proteomes" id="UP001481872"/>
    </source>
</evidence>
<reference evidence="2 3" key="1">
    <citation type="submission" date="2024-04" db="EMBL/GenBank/DDBJ databases">
        <title>Human intestinal bacterial collection.</title>
        <authorList>
            <person name="Pauvert C."/>
            <person name="Hitch T.C.A."/>
            <person name="Clavel T."/>
        </authorList>
    </citation>
    <scope>NUCLEOTIDE SEQUENCE [LARGE SCALE GENOMIC DNA]</scope>
    <source>
        <strain evidence="2 3">CLA-SR-H026</strain>
    </source>
</reference>
<organism evidence="2 3">
    <name type="scientific">Aedoeadaptatus acetigenes</name>
    <dbReference type="NCBI Taxonomy" id="2981723"/>
    <lineage>
        <taxon>Bacteria</taxon>
        <taxon>Bacillati</taxon>
        <taxon>Bacillota</taxon>
        <taxon>Tissierellia</taxon>
        <taxon>Tissierellales</taxon>
        <taxon>Peptoniphilaceae</taxon>
        <taxon>Aedoeadaptatus</taxon>
    </lineage>
</organism>
<keyword evidence="3" id="KW-1185">Reference proteome</keyword>
<dbReference type="RefSeq" id="WP_148471703.1">
    <property type="nucleotide sequence ID" value="NZ_JAOQJD010000001.1"/>
</dbReference>
<protein>
    <submittedName>
        <fullName evidence="2">Gx transporter family protein</fullName>
    </submittedName>
</protein>
<evidence type="ECO:0000313" key="2">
    <source>
        <dbReference type="EMBL" id="MEQ3353345.1"/>
    </source>
</evidence>
<dbReference type="InterPro" id="IPR010898">
    <property type="entry name" value="Hpre_diP_synth_I"/>
</dbReference>
<gene>
    <name evidence="2" type="ORF">AAA081_03375</name>
</gene>
<feature type="transmembrane region" description="Helical" evidence="1">
    <location>
        <begin position="102"/>
        <end position="125"/>
    </location>
</feature>
<dbReference type="PIRSF" id="PIRSF027391">
    <property type="entry name" value="Hpre_diP_synt_I"/>
    <property type="match status" value="1"/>
</dbReference>
<keyword evidence="1" id="KW-1133">Transmembrane helix</keyword>
<evidence type="ECO:0000256" key="1">
    <source>
        <dbReference type="SAM" id="Phobius"/>
    </source>
</evidence>
<proteinExistence type="predicted"/>
<feature type="transmembrane region" description="Helical" evidence="1">
    <location>
        <begin position="131"/>
        <end position="156"/>
    </location>
</feature>
<keyword evidence="1" id="KW-0812">Transmembrane</keyword>
<feature type="transmembrane region" description="Helical" evidence="1">
    <location>
        <begin position="7"/>
        <end position="28"/>
    </location>
</feature>
<dbReference type="Pfam" id="PF07456">
    <property type="entry name" value="Hpre_diP_synt_I"/>
    <property type="match status" value="1"/>
</dbReference>
<sequence>MDIRKQVFLGLMVAMAVAIGFIETMIPLPVPLPGARLGLSNVVILTTIVVFGPKEGFVVAILKSVLLMLVTGNVTSFFYSGTGALLSSVAMIVSLKTIKSASLIGISFIGSFFHNIGQIATAIVMVHNMGLLAYLPLLLLLGLFTGYFVGLAASYASRHLEKIGVRL</sequence>
<dbReference type="Proteomes" id="UP001481872">
    <property type="component" value="Unassembled WGS sequence"/>
</dbReference>
<dbReference type="Gene3D" id="1.10.1760.20">
    <property type="match status" value="1"/>
</dbReference>
<name>A0ABV1J584_9FIRM</name>
<comment type="caution">
    <text evidence="2">The sequence shown here is derived from an EMBL/GenBank/DDBJ whole genome shotgun (WGS) entry which is preliminary data.</text>
</comment>
<feature type="transmembrane region" description="Helical" evidence="1">
    <location>
        <begin position="34"/>
        <end position="51"/>
    </location>
</feature>
<dbReference type="InterPro" id="IPR014535">
    <property type="entry name" value="Hpre_diP_synt_I"/>
</dbReference>
<dbReference type="EMBL" id="JBBNPS010000006">
    <property type="protein sequence ID" value="MEQ3353345.1"/>
    <property type="molecule type" value="Genomic_DNA"/>
</dbReference>
<accession>A0ABV1J584</accession>
<keyword evidence="1" id="KW-0472">Membrane</keyword>